<dbReference type="EMBL" id="QLUW01000001">
    <property type="protein sequence ID" value="RAP77929.1"/>
    <property type="molecule type" value="Genomic_DNA"/>
</dbReference>
<dbReference type="InterPro" id="IPR041331">
    <property type="entry name" value="Bac_A_amyl_C"/>
</dbReference>
<keyword evidence="3" id="KW-1185">Reference proteome</keyword>
<sequence>MATATSKELRKSLIYELSVDKYGSFHEIHADLPRIKELGVDVVWFQPFYPKGIKDAFGSCYCIRNFREIDPAFGTLEDFRILVDRVHEYGMLCMIDIVFHHASKDSYLFENHPEFFLRGPDGLPMRKEEGWADIYDLDYSNKELWQEQIDVLKQWIGLGVDGFRCDVAPMMPMEFWEEARREVDKIKKNVIWLAESLLNFYALKYRKNGFITASDCETYRVFDMTYRYDVWPEFMDYLHGKIALEAYVEKIRMQEYIYPENYVKMSFIENHDTPRIKEFIPDERLLKIWTAFTYFQKGSVLLHMGQEAAHDLKTTEDSQVRLDLDVLNGSFSDYLKRLKTIKEMDIFAHGFYEVKKLSTLGVIFCTYEYKDRIIAGIFNVESKTGFIESGLKDGTYSDLIEGTAVEVIDGKIKLQGKAIIFEV</sequence>
<dbReference type="OrthoDB" id="9761875at2"/>
<dbReference type="Gene3D" id="2.60.40.1180">
    <property type="entry name" value="Golgi alpha-mannosidase II"/>
    <property type="match status" value="1"/>
</dbReference>
<dbReference type="AlphaFoldDB" id="A0A328U5U3"/>
<evidence type="ECO:0000259" key="1">
    <source>
        <dbReference type="SMART" id="SM00642"/>
    </source>
</evidence>
<dbReference type="InterPro" id="IPR006047">
    <property type="entry name" value="GH13_cat_dom"/>
</dbReference>
<evidence type="ECO:0000313" key="2">
    <source>
        <dbReference type="EMBL" id="RAP77929.1"/>
    </source>
</evidence>
<dbReference type="RefSeq" id="WP_112881052.1">
    <property type="nucleotide sequence ID" value="NZ_QLUW01000001.1"/>
</dbReference>
<dbReference type="PANTHER" id="PTHR10357">
    <property type="entry name" value="ALPHA-AMYLASE FAMILY MEMBER"/>
    <property type="match status" value="1"/>
</dbReference>
<dbReference type="Gene3D" id="3.20.20.80">
    <property type="entry name" value="Glycosidases"/>
    <property type="match status" value="1"/>
</dbReference>
<dbReference type="Pfam" id="PF00128">
    <property type="entry name" value="Alpha-amylase"/>
    <property type="match status" value="1"/>
</dbReference>
<feature type="domain" description="Glycosyl hydrolase family 13 catalytic" evidence="1">
    <location>
        <begin position="12"/>
        <end position="323"/>
    </location>
</feature>
<comment type="caution">
    <text evidence="2">The sequence shown here is derived from an EMBL/GenBank/DDBJ whole genome shotgun (WGS) entry which is preliminary data.</text>
</comment>
<proteinExistence type="predicted"/>
<reference evidence="2 3" key="1">
    <citation type="submission" date="2018-06" db="EMBL/GenBank/DDBJ databases">
        <title>Paenibacillus montanisoli sp. nov., isolated from mountain area soil.</title>
        <authorList>
            <person name="Wu M."/>
        </authorList>
    </citation>
    <scope>NUCLEOTIDE SEQUENCE [LARGE SCALE GENOMIC DNA]</scope>
    <source>
        <strain evidence="2 3">RA17</strain>
    </source>
</reference>
<dbReference type="SUPFAM" id="SSF51445">
    <property type="entry name" value="(Trans)glycosidases"/>
    <property type="match status" value="1"/>
</dbReference>
<protein>
    <submittedName>
        <fullName evidence="2">Alpha-amylase</fullName>
    </submittedName>
</protein>
<dbReference type="Pfam" id="PF18612">
    <property type="entry name" value="Bac_A_amyl_C"/>
    <property type="match status" value="1"/>
</dbReference>
<evidence type="ECO:0000313" key="3">
    <source>
        <dbReference type="Proteomes" id="UP000249260"/>
    </source>
</evidence>
<dbReference type="GO" id="GO:0005975">
    <property type="term" value="P:carbohydrate metabolic process"/>
    <property type="evidence" value="ECO:0007669"/>
    <property type="project" value="InterPro"/>
</dbReference>
<accession>A0A328U5U3</accession>
<dbReference type="CDD" id="cd11313">
    <property type="entry name" value="AmyAc_arch_bac_AmyA"/>
    <property type="match status" value="1"/>
</dbReference>
<dbReference type="InterPro" id="IPR013780">
    <property type="entry name" value="Glyco_hydro_b"/>
</dbReference>
<dbReference type="SMART" id="SM00642">
    <property type="entry name" value="Aamy"/>
    <property type="match status" value="1"/>
</dbReference>
<organism evidence="2 3">
    <name type="scientific">Paenibacillus montanisoli</name>
    <dbReference type="NCBI Taxonomy" id="2081970"/>
    <lineage>
        <taxon>Bacteria</taxon>
        <taxon>Bacillati</taxon>
        <taxon>Bacillota</taxon>
        <taxon>Bacilli</taxon>
        <taxon>Bacillales</taxon>
        <taxon>Paenibacillaceae</taxon>
        <taxon>Paenibacillus</taxon>
    </lineage>
</organism>
<gene>
    <name evidence="2" type="ORF">DL346_05590</name>
</gene>
<name>A0A328U5U3_9BACL</name>
<dbReference type="InterPro" id="IPR017853">
    <property type="entry name" value="GH"/>
</dbReference>
<dbReference type="Proteomes" id="UP000249260">
    <property type="component" value="Unassembled WGS sequence"/>
</dbReference>